<keyword evidence="1" id="KW-0732">Signal</keyword>
<dbReference type="AlphaFoldDB" id="A0A9W8JV90"/>
<keyword evidence="3" id="KW-1185">Reference proteome</keyword>
<proteinExistence type="predicted"/>
<dbReference type="OrthoDB" id="10548606at2759"/>
<feature type="signal peptide" evidence="1">
    <location>
        <begin position="1"/>
        <end position="20"/>
    </location>
</feature>
<evidence type="ECO:0000313" key="3">
    <source>
        <dbReference type="Proteomes" id="UP001148786"/>
    </source>
</evidence>
<accession>A0A9W8JV90</accession>
<reference evidence="2" key="1">
    <citation type="submission" date="2022-07" db="EMBL/GenBank/DDBJ databases">
        <title>Genome Sequence of Agrocybe chaxingu.</title>
        <authorList>
            <person name="Buettner E."/>
        </authorList>
    </citation>
    <scope>NUCLEOTIDE SEQUENCE</scope>
    <source>
        <strain evidence="2">MP-N11</strain>
    </source>
</reference>
<dbReference type="Proteomes" id="UP001148786">
    <property type="component" value="Unassembled WGS sequence"/>
</dbReference>
<protein>
    <submittedName>
        <fullName evidence="2">Uncharacterized protein</fullName>
    </submittedName>
</protein>
<comment type="caution">
    <text evidence="2">The sequence shown here is derived from an EMBL/GenBank/DDBJ whole genome shotgun (WGS) entry which is preliminary data.</text>
</comment>
<dbReference type="EMBL" id="JANKHO010001605">
    <property type="protein sequence ID" value="KAJ3500438.1"/>
    <property type="molecule type" value="Genomic_DNA"/>
</dbReference>
<organism evidence="2 3">
    <name type="scientific">Agrocybe chaxingu</name>
    <dbReference type="NCBI Taxonomy" id="84603"/>
    <lineage>
        <taxon>Eukaryota</taxon>
        <taxon>Fungi</taxon>
        <taxon>Dikarya</taxon>
        <taxon>Basidiomycota</taxon>
        <taxon>Agaricomycotina</taxon>
        <taxon>Agaricomycetes</taxon>
        <taxon>Agaricomycetidae</taxon>
        <taxon>Agaricales</taxon>
        <taxon>Agaricineae</taxon>
        <taxon>Strophariaceae</taxon>
        <taxon>Agrocybe</taxon>
    </lineage>
</organism>
<gene>
    <name evidence="2" type="ORF">NLJ89_g9795</name>
</gene>
<sequence length="152" mass="16249">MVQFTASILVAAMIVVPTLAAPLATVGLPSEDATQGERHALHSRARRATFSQITRGRTAPWSPVAPSPDIMVAMYTATSGISQPANQEADVFKAWDRPPTSPIPPSALGLIWRGANKRFIVLKMWGNWKVAGSASTSAARGREELGKLTGRD</sequence>
<evidence type="ECO:0000313" key="2">
    <source>
        <dbReference type="EMBL" id="KAJ3500438.1"/>
    </source>
</evidence>
<name>A0A9W8JV90_9AGAR</name>
<evidence type="ECO:0000256" key="1">
    <source>
        <dbReference type="SAM" id="SignalP"/>
    </source>
</evidence>
<feature type="chain" id="PRO_5040837306" evidence="1">
    <location>
        <begin position="21"/>
        <end position="152"/>
    </location>
</feature>